<dbReference type="NCBIfam" id="TIGR00666">
    <property type="entry name" value="PBP4"/>
    <property type="match status" value="1"/>
</dbReference>
<organism evidence="4">
    <name type="scientific">Kribbella sp. HUAS MG21</name>
    <dbReference type="NCBI Taxonomy" id="3160966"/>
    <lineage>
        <taxon>Bacteria</taxon>
        <taxon>Bacillati</taxon>
        <taxon>Actinomycetota</taxon>
        <taxon>Actinomycetes</taxon>
        <taxon>Propionibacteriales</taxon>
        <taxon>Kribbellaceae</taxon>
        <taxon>Kribbella</taxon>
    </lineage>
</organism>
<reference evidence="4" key="1">
    <citation type="submission" date="2024-06" db="EMBL/GenBank/DDBJ databases">
        <title>Kribbella sp. strain HUAS MG21 genome sequences.</title>
        <authorList>
            <person name="Mo P."/>
        </authorList>
    </citation>
    <scope>NUCLEOTIDE SEQUENCE</scope>
    <source>
        <strain evidence="4">HUAS MG21</strain>
    </source>
</reference>
<accession>A0AAU7TBD0</accession>
<dbReference type="SUPFAM" id="SSF56601">
    <property type="entry name" value="beta-lactamase/transpeptidase-like"/>
    <property type="match status" value="1"/>
</dbReference>
<keyword evidence="4" id="KW-0121">Carboxypeptidase</keyword>
<evidence type="ECO:0000256" key="2">
    <source>
        <dbReference type="ARBA" id="ARBA00022801"/>
    </source>
</evidence>
<keyword evidence="2 4" id="KW-0378">Hydrolase</keyword>
<name>A0AAU7TBD0_9ACTN</name>
<evidence type="ECO:0000256" key="3">
    <source>
        <dbReference type="SAM" id="SignalP"/>
    </source>
</evidence>
<dbReference type="EC" id="3.4.16.4" evidence="4"/>
<proteinExistence type="inferred from homology"/>
<feature type="signal peptide" evidence="3">
    <location>
        <begin position="1"/>
        <end position="21"/>
    </location>
</feature>
<dbReference type="PANTHER" id="PTHR30023:SF0">
    <property type="entry name" value="PENICILLIN-SENSITIVE CARBOXYPEPTIDASE A"/>
    <property type="match status" value="1"/>
</dbReference>
<dbReference type="GO" id="GO:0000270">
    <property type="term" value="P:peptidoglycan metabolic process"/>
    <property type="evidence" value="ECO:0007669"/>
    <property type="project" value="TreeGrafter"/>
</dbReference>
<dbReference type="Pfam" id="PF02113">
    <property type="entry name" value="Peptidase_S13"/>
    <property type="match status" value="1"/>
</dbReference>
<gene>
    <name evidence="4" type="primary">dacB</name>
    <name evidence="4" type="ORF">ABN611_36520</name>
</gene>
<sequence>MSLLRRVSGRGVVAAVTVAAAAVGGVLTQSAAAPTAVQQQTALQQKLDSLLNDSRYDGSQVALVVRDATTGETLYDRNGGQRMLPASNTKLFSSAAAMDVLGPSYRFHTDVLATAPVRGGQLLGDLYLKGYGDPTALESDYAALAKQLKAAGVRRVYGNLVADDTYFDNVRLGDSWAWDDEPFYYNAQISALTLAPDTDYDSGTAIVESRPAATVGAPVQLDLVPANGVLKLVSTATTGAAGSPNTLSIEREHGTNVVRVTGSVPLGAPVGEEWVTVWEPQLYAADVFRRALAAQGITVGGRIKNAATPAGATRLARDESMTVGELMTPFLKLSNNMHAETLVKAMGAAAKAQGSWPAGLGVTTDYAKSVGVDTSRIRLSDGSGLSRKVNVTADALTDLLIGVQQESWWQQWYDALPIAGNPDRFVGGTLRSRMRNTPAANNLHGKTGSLTGVTSLSGYVTTKDGRKLAFAMISNNYLSSPRSIEDAVGVTLASWSDQAPAAAASTLRTAQPACELEWDKAC</sequence>
<dbReference type="Gene3D" id="3.50.80.20">
    <property type="entry name" value="D-Ala-D-Ala carboxypeptidase C, peptidase S13"/>
    <property type="match status" value="1"/>
</dbReference>
<comment type="similarity">
    <text evidence="1">Belongs to the peptidase S13 family.</text>
</comment>
<dbReference type="EMBL" id="CP158165">
    <property type="protein sequence ID" value="XBV24051.1"/>
    <property type="molecule type" value="Genomic_DNA"/>
</dbReference>
<evidence type="ECO:0000313" key="4">
    <source>
        <dbReference type="EMBL" id="XBV24051.1"/>
    </source>
</evidence>
<keyword evidence="3" id="KW-0732">Signal</keyword>
<dbReference type="RefSeq" id="WP_350276877.1">
    <property type="nucleotide sequence ID" value="NZ_CP158165.1"/>
</dbReference>
<protein>
    <submittedName>
        <fullName evidence="4">D-alanyl-D-alanine carboxypeptidase/D-alanyl-D-alanine-endopeptidase</fullName>
        <ecNumber evidence="4">3.4.16.4</ecNumber>
    </submittedName>
</protein>
<dbReference type="GO" id="GO:0009002">
    <property type="term" value="F:serine-type D-Ala-D-Ala carboxypeptidase activity"/>
    <property type="evidence" value="ECO:0007669"/>
    <property type="project" value="UniProtKB-EC"/>
</dbReference>
<dbReference type="GO" id="GO:0006508">
    <property type="term" value="P:proteolysis"/>
    <property type="evidence" value="ECO:0007669"/>
    <property type="project" value="InterPro"/>
</dbReference>
<dbReference type="Gene3D" id="3.40.710.10">
    <property type="entry name" value="DD-peptidase/beta-lactamase superfamily"/>
    <property type="match status" value="2"/>
</dbReference>
<evidence type="ECO:0000256" key="1">
    <source>
        <dbReference type="ARBA" id="ARBA00006096"/>
    </source>
</evidence>
<keyword evidence="4" id="KW-0645">Protease</keyword>
<dbReference type="InterPro" id="IPR000667">
    <property type="entry name" value="Peptidase_S13"/>
</dbReference>
<dbReference type="AlphaFoldDB" id="A0AAU7TBD0"/>
<feature type="chain" id="PRO_5043784063" evidence="3">
    <location>
        <begin position="22"/>
        <end position="522"/>
    </location>
</feature>
<dbReference type="PANTHER" id="PTHR30023">
    <property type="entry name" value="D-ALANYL-D-ALANINE CARBOXYPEPTIDASE"/>
    <property type="match status" value="1"/>
</dbReference>
<dbReference type="PRINTS" id="PR00922">
    <property type="entry name" value="DADACBPTASE3"/>
</dbReference>
<dbReference type="InterPro" id="IPR012338">
    <property type="entry name" value="Beta-lactam/transpept-like"/>
</dbReference>